<comment type="caution">
    <text evidence="8">The sequence shown here is derived from an EMBL/GenBank/DDBJ whole genome shotgun (WGS) entry which is preliminary data.</text>
</comment>
<dbReference type="InterPro" id="IPR003423">
    <property type="entry name" value="OMP_efflux"/>
</dbReference>
<evidence type="ECO:0000313" key="9">
    <source>
        <dbReference type="Proteomes" id="UP000616201"/>
    </source>
</evidence>
<keyword evidence="5" id="KW-0812">Transmembrane</keyword>
<comment type="subcellular location">
    <subcellularLocation>
        <location evidence="1">Cell outer membrane</location>
    </subcellularLocation>
</comment>
<dbReference type="EMBL" id="PRDK01000007">
    <property type="protein sequence ID" value="MBE8714636.1"/>
    <property type="molecule type" value="Genomic_DNA"/>
</dbReference>
<organism evidence="8 9">
    <name type="scientific">Sphingobacterium hungaricum</name>
    <dbReference type="NCBI Taxonomy" id="2082723"/>
    <lineage>
        <taxon>Bacteria</taxon>
        <taxon>Pseudomonadati</taxon>
        <taxon>Bacteroidota</taxon>
        <taxon>Sphingobacteriia</taxon>
        <taxon>Sphingobacteriales</taxon>
        <taxon>Sphingobacteriaceae</taxon>
        <taxon>Sphingobacterium</taxon>
    </lineage>
</organism>
<evidence type="ECO:0000256" key="7">
    <source>
        <dbReference type="ARBA" id="ARBA00023237"/>
    </source>
</evidence>
<keyword evidence="9" id="KW-1185">Reference proteome</keyword>
<dbReference type="GO" id="GO:1990281">
    <property type="term" value="C:efflux pump complex"/>
    <property type="evidence" value="ECO:0007669"/>
    <property type="project" value="TreeGrafter"/>
</dbReference>
<keyword evidence="3" id="KW-0813">Transport</keyword>
<evidence type="ECO:0000256" key="2">
    <source>
        <dbReference type="ARBA" id="ARBA00007613"/>
    </source>
</evidence>
<dbReference type="GO" id="GO:0009279">
    <property type="term" value="C:cell outer membrane"/>
    <property type="evidence" value="ECO:0007669"/>
    <property type="project" value="UniProtKB-SubCell"/>
</dbReference>
<dbReference type="PANTHER" id="PTHR30026:SF20">
    <property type="entry name" value="OUTER MEMBRANE PROTEIN TOLC"/>
    <property type="match status" value="1"/>
</dbReference>
<evidence type="ECO:0000256" key="3">
    <source>
        <dbReference type="ARBA" id="ARBA00022448"/>
    </source>
</evidence>
<dbReference type="GO" id="GO:0015562">
    <property type="term" value="F:efflux transmembrane transporter activity"/>
    <property type="evidence" value="ECO:0007669"/>
    <property type="project" value="InterPro"/>
</dbReference>
<protein>
    <submittedName>
        <fullName evidence="8">TolC family protein</fullName>
    </submittedName>
</protein>
<keyword evidence="4" id="KW-1134">Transmembrane beta strand</keyword>
<gene>
    <name evidence="8" type="ORF">C4F49_13185</name>
</gene>
<dbReference type="SUPFAM" id="SSF56954">
    <property type="entry name" value="Outer membrane efflux proteins (OEP)"/>
    <property type="match status" value="1"/>
</dbReference>
<evidence type="ECO:0000256" key="5">
    <source>
        <dbReference type="ARBA" id="ARBA00022692"/>
    </source>
</evidence>
<comment type="similarity">
    <text evidence="2">Belongs to the outer membrane factor (OMF) (TC 1.B.17) family.</text>
</comment>
<keyword evidence="6" id="KW-0472">Membrane</keyword>
<dbReference type="InterPro" id="IPR051906">
    <property type="entry name" value="TolC-like"/>
</dbReference>
<dbReference type="RefSeq" id="WP_196936111.1">
    <property type="nucleotide sequence ID" value="NZ_MU158698.1"/>
</dbReference>
<dbReference type="Proteomes" id="UP000616201">
    <property type="component" value="Unassembled WGS sequence"/>
</dbReference>
<keyword evidence="7" id="KW-0998">Cell outer membrane</keyword>
<accession>A0A928V0C2</accession>
<evidence type="ECO:0000256" key="6">
    <source>
        <dbReference type="ARBA" id="ARBA00023136"/>
    </source>
</evidence>
<evidence type="ECO:0000256" key="1">
    <source>
        <dbReference type="ARBA" id="ARBA00004442"/>
    </source>
</evidence>
<evidence type="ECO:0000313" key="8">
    <source>
        <dbReference type="EMBL" id="MBE8714636.1"/>
    </source>
</evidence>
<dbReference type="Gene3D" id="1.20.1600.10">
    <property type="entry name" value="Outer membrane efflux proteins (OEP)"/>
    <property type="match status" value="1"/>
</dbReference>
<reference evidence="8" key="1">
    <citation type="submission" date="2018-02" db="EMBL/GenBank/DDBJ databases">
        <authorList>
            <person name="Vasarhelyi B.M."/>
            <person name="Deshmukh S."/>
            <person name="Balint B."/>
            <person name="Kukolya J."/>
        </authorList>
    </citation>
    <scope>NUCLEOTIDE SEQUENCE</scope>
    <source>
        <strain evidence="8">KB22</strain>
    </source>
</reference>
<dbReference type="AlphaFoldDB" id="A0A928V0C2"/>
<proteinExistence type="inferred from homology"/>
<evidence type="ECO:0000256" key="4">
    <source>
        <dbReference type="ARBA" id="ARBA00022452"/>
    </source>
</evidence>
<sequence length="443" mass="50594">MRLTFKVLGLAMLFTASWVTKGLSQDSTINLSPNANLEELLDFALKNTISIKKAYIGEEIGEREIASAISGWYPQVNGTGSLNHFLIVPTSIVGGNAIQMGQENSSSLLFQANQTIFDPSLLQASRASKFIREQYKQTTETSKINTVVDVSKAYYDILTTEKQIVIIEENIIRLQKQYNDSHVQYEVGMVDKTDFKRAQISLNNSKAELKQTVEIRKYKYDYLKQLLGISNKYPLDLSYNDEDMESKIFMDTVTTIDPKTRIEFKQLETLQSIQQLNTQYHKWTFLPTLSAYGNYNFNYVNNSFTQLYTNNLPSSSVGLSLTMPIFQGMKRIQEVRRSELMETQLDWDMKELNNVINTEYSAAMASYKANIIEWKNSKDNVLLSEEVYNTLKLQYDSGIKTYLDLMTAETDLRTSQLNYLNALFAVLSSKIDVQKALGIIPIQ</sequence>
<dbReference type="GO" id="GO:0015288">
    <property type="term" value="F:porin activity"/>
    <property type="evidence" value="ECO:0007669"/>
    <property type="project" value="TreeGrafter"/>
</dbReference>
<name>A0A928V0C2_9SPHI</name>
<dbReference type="PANTHER" id="PTHR30026">
    <property type="entry name" value="OUTER MEMBRANE PROTEIN TOLC"/>
    <property type="match status" value="1"/>
</dbReference>
<dbReference type="Pfam" id="PF02321">
    <property type="entry name" value="OEP"/>
    <property type="match status" value="2"/>
</dbReference>